<name>A0A9D3UTA9_9ROSI</name>
<gene>
    <name evidence="1" type="ORF">J1N35_035111</name>
</gene>
<evidence type="ECO:0000313" key="1">
    <source>
        <dbReference type="EMBL" id="KAH1057046.1"/>
    </source>
</evidence>
<dbReference type="AlphaFoldDB" id="A0A9D3UTA9"/>
<comment type="caution">
    <text evidence="1">The sequence shown here is derived from an EMBL/GenBank/DDBJ whole genome shotgun (WGS) entry which is preliminary data.</text>
</comment>
<sequence length="166" mass="18885">MPKRNPILWSKTMDNEANLDQNAQIEMVFKSLSKDFASFRATYNLGNNNLTLTQLIKELQSYEFMLNGGQQIQKLEENLMVAKRNNGQSSGPQKWKGRELISLKTYPSLNVSFANKKGHFKANYKEWNGLLLLVAAISIYFSQDLNCKDIFGNTKMVSPIDAPDID</sequence>
<dbReference type="EMBL" id="JAIQCV010000010">
    <property type="protein sequence ID" value="KAH1057046.1"/>
    <property type="molecule type" value="Genomic_DNA"/>
</dbReference>
<accession>A0A9D3UTA9</accession>
<keyword evidence="2" id="KW-1185">Reference proteome</keyword>
<proteinExistence type="predicted"/>
<evidence type="ECO:0000313" key="2">
    <source>
        <dbReference type="Proteomes" id="UP000828251"/>
    </source>
</evidence>
<reference evidence="1 2" key="1">
    <citation type="journal article" date="2021" name="Plant Biotechnol. J.">
        <title>Multi-omics assisted identification of the key and species-specific regulatory components of drought-tolerant mechanisms in Gossypium stocksii.</title>
        <authorList>
            <person name="Yu D."/>
            <person name="Ke L."/>
            <person name="Zhang D."/>
            <person name="Wu Y."/>
            <person name="Sun Y."/>
            <person name="Mei J."/>
            <person name="Sun J."/>
            <person name="Sun Y."/>
        </authorList>
    </citation>
    <scope>NUCLEOTIDE SEQUENCE [LARGE SCALE GENOMIC DNA]</scope>
    <source>
        <strain evidence="2">cv. E1</strain>
        <tissue evidence="1">Leaf</tissue>
    </source>
</reference>
<organism evidence="1 2">
    <name type="scientific">Gossypium stocksii</name>
    <dbReference type="NCBI Taxonomy" id="47602"/>
    <lineage>
        <taxon>Eukaryota</taxon>
        <taxon>Viridiplantae</taxon>
        <taxon>Streptophyta</taxon>
        <taxon>Embryophyta</taxon>
        <taxon>Tracheophyta</taxon>
        <taxon>Spermatophyta</taxon>
        <taxon>Magnoliopsida</taxon>
        <taxon>eudicotyledons</taxon>
        <taxon>Gunneridae</taxon>
        <taxon>Pentapetalae</taxon>
        <taxon>rosids</taxon>
        <taxon>malvids</taxon>
        <taxon>Malvales</taxon>
        <taxon>Malvaceae</taxon>
        <taxon>Malvoideae</taxon>
        <taxon>Gossypium</taxon>
    </lineage>
</organism>
<dbReference type="Proteomes" id="UP000828251">
    <property type="component" value="Unassembled WGS sequence"/>
</dbReference>
<protein>
    <submittedName>
        <fullName evidence="1">Uncharacterized protein</fullName>
    </submittedName>
</protein>